<feature type="non-terminal residue" evidence="2">
    <location>
        <position position="241"/>
    </location>
</feature>
<name>A0ABS2XM02_POLSP</name>
<accession>A0ABS2XM02</accession>
<sequence length="241" mass="26578">MVVLLSGLLIICRRCWEGGRRYSSLSVPRASDDPEKTNTTYLEDSQPAQDITIKVDESDCLSSSSYHDIETDRFLSTCSTGRRVSFNEAALFYHSKKTQEKGRRYTLTEGDFHHLKNARLINLSIPPPALKIVTIHECESSENNSIATAARPASKSSLSIFQPPMCALPQTALTSLSLSSSSALPGDTFNSTVDTSFMESVPGPRSEQIAGSTVRLFTGALLALVAFWKQRQKKIIKDQKN</sequence>
<keyword evidence="3" id="KW-1185">Reference proteome</keyword>
<dbReference type="Proteomes" id="UP001166093">
    <property type="component" value="Unassembled WGS sequence"/>
</dbReference>
<feature type="chain" id="PRO_5046816862" evidence="1">
    <location>
        <begin position="19"/>
        <end position="241"/>
    </location>
</feature>
<feature type="signal peptide" evidence="1">
    <location>
        <begin position="1"/>
        <end position="18"/>
    </location>
</feature>
<evidence type="ECO:0000313" key="2">
    <source>
        <dbReference type="EMBL" id="MBN3275164.1"/>
    </source>
</evidence>
<dbReference type="InterPro" id="IPR037658">
    <property type="entry name" value="CBARP"/>
</dbReference>
<comment type="caution">
    <text evidence="2">The sequence shown here is derived from an EMBL/GenBank/DDBJ whole genome shotgun (WGS) entry which is preliminary data.</text>
</comment>
<gene>
    <name evidence="2" type="primary">Cbarp_2</name>
    <name evidence="2" type="ORF">GTO93_0005780</name>
</gene>
<organism evidence="2 3">
    <name type="scientific">Polyodon spathula</name>
    <name type="common">North American paddlefish</name>
    <name type="synonym">Squalus spathula</name>
    <dbReference type="NCBI Taxonomy" id="7913"/>
    <lineage>
        <taxon>Eukaryota</taxon>
        <taxon>Metazoa</taxon>
        <taxon>Chordata</taxon>
        <taxon>Craniata</taxon>
        <taxon>Vertebrata</taxon>
        <taxon>Euteleostomi</taxon>
        <taxon>Actinopterygii</taxon>
        <taxon>Chondrostei</taxon>
        <taxon>Acipenseriformes</taxon>
        <taxon>Polyodontidae</taxon>
        <taxon>Polyodon</taxon>
    </lineage>
</organism>
<dbReference type="PANTHER" id="PTHR28597:SF1">
    <property type="entry name" value="VOLTAGE-DEPENDENT CALCIUM CHANNEL BETA SUBUNIT-ASSOCIATED REGULATORY PROTEIN"/>
    <property type="match status" value="1"/>
</dbReference>
<evidence type="ECO:0000313" key="3">
    <source>
        <dbReference type="Proteomes" id="UP001166093"/>
    </source>
</evidence>
<proteinExistence type="predicted"/>
<feature type="non-terminal residue" evidence="2">
    <location>
        <position position="1"/>
    </location>
</feature>
<keyword evidence="1" id="KW-0732">Signal</keyword>
<evidence type="ECO:0000256" key="1">
    <source>
        <dbReference type="SAM" id="SignalP"/>
    </source>
</evidence>
<reference evidence="2" key="1">
    <citation type="journal article" date="2021" name="Cell">
        <title>Tracing the genetic footprints of vertebrate landing in non-teleost ray-finned fishes.</title>
        <authorList>
            <person name="Bi X."/>
            <person name="Wang K."/>
            <person name="Yang L."/>
            <person name="Pan H."/>
            <person name="Jiang H."/>
            <person name="Wei Q."/>
            <person name="Fang M."/>
            <person name="Yu H."/>
            <person name="Zhu C."/>
            <person name="Cai Y."/>
            <person name="He Y."/>
            <person name="Gan X."/>
            <person name="Zeng H."/>
            <person name="Yu D."/>
            <person name="Zhu Y."/>
            <person name="Jiang H."/>
            <person name="Qiu Q."/>
            <person name="Yang H."/>
            <person name="Zhang Y.E."/>
            <person name="Wang W."/>
            <person name="Zhu M."/>
            <person name="He S."/>
            <person name="Zhang G."/>
        </authorList>
    </citation>
    <scope>NUCLEOTIDE SEQUENCE</scope>
    <source>
        <strain evidence="2">Pddl_001</strain>
    </source>
</reference>
<dbReference type="PANTHER" id="PTHR28597">
    <property type="entry name" value="VOLTAGE-DEPENDENT CALCIUM CHANNEL BETA SUBUNIT-ASSOCIATED REGULATORY PROTEIN"/>
    <property type="match status" value="1"/>
</dbReference>
<protein>
    <submittedName>
        <fullName evidence="2">CBARP protein</fullName>
    </submittedName>
</protein>
<dbReference type="EMBL" id="JAAWVQ010048354">
    <property type="protein sequence ID" value="MBN3275164.1"/>
    <property type="molecule type" value="Genomic_DNA"/>
</dbReference>